<dbReference type="RefSeq" id="WP_249313674.1">
    <property type="nucleotide sequence ID" value="NZ_JACRSU010000005.1"/>
</dbReference>
<sequence length="132" mass="15355">MDKYEVAKELMRCFPNSFINADGEFVAHRDANEYFILENCNSVLDVECKVLEWFSRAAFKTEPFPTKAKNDRFHKFMRGGINKFLGTNFTAEDMELIYTRLGNGINRPLCERFVDFEYSIDVLKGVTSNDKL</sequence>
<gene>
    <name evidence="1" type="ORF">H8698_11705</name>
</gene>
<dbReference type="AlphaFoldDB" id="A0A926DPV7"/>
<accession>A0A926DPV7</accession>
<reference evidence="1" key="1">
    <citation type="submission" date="2020-08" db="EMBL/GenBank/DDBJ databases">
        <title>Genome public.</title>
        <authorList>
            <person name="Liu C."/>
            <person name="Sun Q."/>
        </authorList>
    </citation>
    <scope>NUCLEOTIDE SEQUENCE</scope>
    <source>
        <strain evidence="1">H8</strain>
    </source>
</reference>
<proteinExistence type="predicted"/>
<dbReference type="Proteomes" id="UP000611762">
    <property type="component" value="Unassembled WGS sequence"/>
</dbReference>
<name>A0A926DPV7_9FIRM</name>
<comment type="caution">
    <text evidence="1">The sequence shown here is derived from an EMBL/GenBank/DDBJ whole genome shotgun (WGS) entry which is preliminary data.</text>
</comment>
<organism evidence="1 2">
    <name type="scientific">Congzhengia minquanensis</name>
    <dbReference type="NCBI Taxonomy" id="2763657"/>
    <lineage>
        <taxon>Bacteria</taxon>
        <taxon>Bacillati</taxon>
        <taxon>Bacillota</taxon>
        <taxon>Clostridia</taxon>
        <taxon>Eubacteriales</taxon>
        <taxon>Oscillospiraceae</taxon>
        <taxon>Congzhengia</taxon>
    </lineage>
</organism>
<dbReference type="EMBL" id="JACRSU010000005">
    <property type="protein sequence ID" value="MBC8541644.1"/>
    <property type="molecule type" value="Genomic_DNA"/>
</dbReference>
<protein>
    <submittedName>
        <fullName evidence="1">Uncharacterized protein</fullName>
    </submittedName>
</protein>
<evidence type="ECO:0000313" key="1">
    <source>
        <dbReference type="EMBL" id="MBC8541644.1"/>
    </source>
</evidence>
<evidence type="ECO:0000313" key="2">
    <source>
        <dbReference type="Proteomes" id="UP000611762"/>
    </source>
</evidence>
<keyword evidence="2" id="KW-1185">Reference proteome</keyword>